<dbReference type="Pfam" id="PF00112">
    <property type="entry name" value="Peptidase_C1"/>
    <property type="match status" value="1"/>
</dbReference>
<dbReference type="Gene3D" id="3.90.70.10">
    <property type="entry name" value="Cysteine proteinases"/>
    <property type="match status" value="1"/>
</dbReference>
<dbReference type="PROSITE" id="PS00139">
    <property type="entry name" value="THIOL_PROTEASE_CYS"/>
    <property type="match status" value="1"/>
</dbReference>
<evidence type="ECO:0000256" key="6">
    <source>
        <dbReference type="ARBA" id="ARBA00023145"/>
    </source>
</evidence>
<proteinExistence type="inferred from homology"/>
<dbReference type="InterPro" id="IPR013128">
    <property type="entry name" value="Peptidase_C1A"/>
</dbReference>
<evidence type="ECO:0000259" key="9">
    <source>
        <dbReference type="SMART" id="SM00645"/>
    </source>
</evidence>
<dbReference type="InterPro" id="IPR025660">
    <property type="entry name" value="Pept_his_AS"/>
</dbReference>
<keyword evidence="2" id="KW-0645">Protease</keyword>
<evidence type="ECO:0000256" key="1">
    <source>
        <dbReference type="ARBA" id="ARBA00008455"/>
    </source>
</evidence>
<dbReference type="SUPFAM" id="SSF54001">
    <property type="entry name" value="Cysteine proteinases"/>
    <property type="match status" value="1"/>
</dbReference>
<keyword evidence="5" id="KW-0788">Thiol protease</keyword>
<keyword evidence="7" id="KW-1015">Disulfide bond</keyword>
<comment type="similarity">
    <text evidence="1">Belongs to the peptidase C1 family.</text>
</comment>
<dbReference type="InterPro" id="IPR038765">
    <property type="entry name" value="Papain-like_cys_pep_sf"/>
</dbReference>
<dbReference type="EMBL" id="OU896719">
    <property type="protein sequence ID" value="CAG9816401.1"/>
    <property type="molecule type" value="Genomic_DNA"/>
</dbReference>
<keyword evidence="4" id="KW-0378">Hydrolase</keyword>
<dbReference type="InterPro" id="IPR012599">
    <property type="entry name" value="Propeptide_C1A"/>
</dbReference>
<keyword evidence="3 8" id="KW-0732">Signal</keyword>
<evidence type="ECO:0000256" key="5">
    <source>
        <dbReference type="ARBA" id="ARBA00022807"/>
    </source>
</evidence>
<evidence type="ECO:0000313" key="11">
    <source>
        <dbReference type="Proteomes" id="UP001153737"/>
    </source>
</evidence>
<reference evidence="10" key="2">
    <citation type="submission" date="2022-10" db="EMBL/GenBank/DDBJ databases">
        <authorList>
            <consortium name="ENA_rothamsted_submissions"/>
            <consortium name="culmorum"/>
            <person name="King R."/>
        </authorList>
    </citation>
    <scope>NUCLEOTIDE SEQUENCE</scope>
</reference>
<dbReference type="AlphaFoldDB" id="A0A9N9SBM6"/>
<dbReference type="InterPro" id="IPR000169">
    <property type="entry name" value="Pept_cys_AS"/>
</dbReference>
<feature type="signal peptide" evidence="8">
    <location>
        <begin position="1"/>
        <end position="17"/>
    </location>
</feature>
<keyword evidence="6" id="KW-0865">Zymogen</keyword>
<evidence type="ECO:0000256" key="7">
    <source>
        <dbReference type="ARBA" id="ARBA00023157"/>
    </source>
</evidence>
<reference evidence="10" key="1">
    <citation type="submission" date="2022-01" db="EMBL/GenBank/DDBJ databases">
        <authorList>
            <person name="King R."/>
        </authorList>
    </citation>
    <scope>NUCLEOTIDE SEQUENCE</scope>
</reference>
<evidence type="ECO:0000313" key="10">
    <source>
        <dbReference type="EMBL" id="CAG9816401.1"/>
    </source>
</evidence>
<dbReference type="CDD" id="cd02620">
    <property type="entry name" value="Peptidase_C1A_CathepsinB"/>
    <property type="match status" value="1"/>
</dbReference>
<dbReference type="Pfam" id="PF08127">
    <property type="entry name" value="Propeptide_C1"/>
    <property type="match status" value="1"/>
</dbReference>
<dbReference type="SMART" id="SM00645">
    <property type="entry name" value="Pept_C1"/>
    <property type="match status" value="1"/>
</dbReference>
<dbReference type="Proteomes" id="UP001153737">
    <property type="component" value="Chromosome 13"/>
</dbReference>
<organism evidence="10 11">
    <name type="scientific">Phaedon cochleariae</name>
    <name type="common">Mustard beetle</name>
    <dbReference type="NCBI Taxonomy" id="80249"/>
    <lineage>
        <taxon>Eukaryota</taxon>
        <taxon>Metazoa</taxon>
        <taxon>Ecdysozoa</taxon>
        <taxon>Arthropoda</taxon>
        <taxon>Hexapoda</taxon>
        <taxon>Insecta</taxon>
        <taxon>Pterygota</taxon>
        <taxon>Neoptera</taxon>
        <taxon>Endopterygota</taxon>
        <taxon>Coleoptera</taxon>
        <taxon>Polyphaga</taxon>
        <taxon>Cucujiformia</taxon>
        <taxon>Chrysomeloidea</taxon>
        <taxon>Chrysomelidae</taxon>
        <taxon>Chrysomelinae</taxon>
        <taxon>Chrysomelini</taxon>
        <taxon>Phaedon</taxon>
    </lineage>
</organism>
<evidence type="ECO:0000256" key="2">
    <source>
        <dbReference type="ARBA" id="ARBA00022670"/>
    </source>
</evidence>
<accession>A0A9N9SBM6</accession>
<evidence type="ECO:0000256" key="3">
    <source>
        <dbReference type="ARBA" id="ARBA00022729"/>
    </source>
</evidence>
<dbReference type="InterPro" id="IPR000668">
    <property type="entry name" value="Peptidase_C1A_C"/>
</dbReference>
<keyword evidence="11" id="KW-1185">Reference proteome</keyword>
<sequence>MWFSIISLLLAANTLTAIVPNPRPSPPHHPLSDAFIDSINLQQSTWQAGRNFPENLPISYLKKLMGVLPQHKNYMPPVLEHNLEGVEIPKEFDARQEWPHCPTLQEIRDQGSCGSCWAFGAVEAMSDRVCIHSKGAVNIHISADDLVSCCWTCGMGCNGGFPGAAWHYWVRKGLVSGGPFGSNQGCRPYEIAPCEHHVNGTRPPCDGAEGKTPKCVQKCENSYTITYDKDKNFGSKAYSISSDVSQIQAEIYKNGPVEGAFSVYSDFVNYKSGVYQHVQGSMLGGHAIRILGWGVENDTPYWTVANSWNADWGDHGTFKILRGKDHCGIESGIVAGLPK</sequence>
<dbReference type="FunFam" id="3.90.70.10:FF:000031">
    <property type="entry name" value="Cathepsin B"/>
    <property type="match status" value="1"/>
</dbReference>
<dbReference type="PANTHER" id="PTHR12411">
    <property type="entry name" value="CYSTEINE PROTEASE FAMILY C1-RELATED"/>
    <property type="match status" value="1"/>
</dbReference>
<evidence type="ECO:0000256" key="4">
    <source>
        <dbReference type="ARBA" id="ARBA00022801"/>
    </source>
</evidence>
<evidence type="ECO:0000256" key="8">
    <source>
        <dbReference type="SAM" id="SignalP"/>
    </source>
</evidence>
<feature type="chain" id="PRO_5040270231" description="Peptidase C1A papain C-terminal domain-containing protein" evidence="8">
    <location>
        <begin position="18"/>
        <end position="339"/>
    </location>
</feature>
<dbReference type="GO" id="GO:0006508">
    <property type="term" value="P:proteolysis"/>
    <property type="evidence" value="ECO:0007669"/>
    <property type="project" value="UniProtKB-KW"/>
</dbReference>
<dbReference type="GO" id="GO:0004197">
    <property type="term" value="F:cysteine-type endopeptidase activity"/>
    <property type="evidence" value="ECO:0007669"/>
    <property type="project" value="InterPro"/>
</dbReference>
<dbReference type="OrthoDB" id="640249at2759"/>
<gene>
    <name evidence="10" type="ORF">PHAECO_LOCUS3431</name>
</gene>
<dbReference type="PRINTS" id="PR00705">
    <property type="entry name" value="PAPAIN"/>
</dbReference>
<protein>
    <recommendedName>
        <fullName evidence="9">Peptidase C1A papain C-terminal domain-containing protein</fullName>
    </recommendedName>
</protein>
<dbReference type="PROSITE" id="PS00639">
    <property type="entry name" value="THIOL_PROTEASE_HIS"/>
    <property type="match status" value="1"/>
</dbReference>
<feature type="domain" description="Peptidase C1A papain C-terminal" evidence="9">
    <location>
        <begin position="88"/>
        <end position="337"/>
    </location>
</feature>
<name>A0A9N9SBM6_PHACE</name>